<evidence type="ECO:0000313" key="2">
    <source>
        <dbReference type="EMBL" id="SDL97886.1"/>
    </source>
</evidence>
<dbReference type="STRING" id="1075417.SAMN05421823_109188"/>
<dbReference type="Proteomes" id="UP000198510">
    <property type="component" value="Unassembled WGS sequence"/>
</dbReference>
<dbReference type="InterPro" id="IPR011059">
    <property type="entry name" value="Metal-dep_hydrolase_composite"/>
</dbReference>
<dbReference type="InterPro" id="IPR023100">
    <property type="entry name" value="D-aminoacylase_insert_dom_sf"/>
</dbReference>
<dbReference type="SUPFAM" id="SSF51556">
    <property type="entry name" value="Metallo-dependent hydrolases"/>
    <property type="match status" value="1"/>
</dbReference>
<dbReference type="AlphaFoldDB" id="A0A1G9PGE8"/>
<dbReference type="GO" id="GO:0016811">
    <property type="term" value="F:hydrolase activity, acting on carbon-nitrogen (but not peptide) bonds, in linear amides"/>
    <property type="evidence" value="ECO:0007669"/>
    <property type="project" value="InterPro"/>
</dbReference>
<dbReference type="Pfam" id="PF07969">
    <property type="entry name" value="Amidohydro_3"/>
    <property type="match status" value="1"/>
</dbReference>
<dbReference type="PANTHER" id="PTHR11647">
    <property type="entry name" value="HYDRANTOINASE/DIHYDROPYRIMIDINASE FAMILY MEMBER"/>
    <property type="match status" value="1"/>
</dbReference>
<name>A0A1G9PGE8_9BACT</name>
<sequence>MLLRRSFQKALLFPIFLLILRCAQPPTEFERFLASHPGSFDVLIKNGQVIDGTGHPAQRWDVLLRGDTIAYVGDVDTALVQVTQTIDAAGHVVTPGFIDTHAHGDPLQTPAFENFLAMGVTTIFLGQDGSSPAQRTLVPWMQQVTAKAPGVNIATFVGHGTLRELTGVNYDSVPTPAMLQQMSTLLETQLEEGAFGLSTGLEYLPGTYAPAYELDSLAKVVGRHDRVITSHMRNEDNDQLEASLQELIAQGAFCAVNASHLKAVYGKGSARAEEILAQLEQARANDVALTADLYPYTASYTGIGIVFPEWAKAPHDYAQVVRTRRSELAEYLRNKINQRNGPEATLFGTAPWAGMTLATVAREHKKPFEDVLIDDIGPTGASGAYFVMDSTLQERLLQAPYIMVCSDGSPTMWHPRGYGSFAKIIESYVQRKKLFSLEEAVRKMTSLPAQTFHLPDRGEIAAGKKADLLVFDPRTIRATATFTAPHNLAQGFRYVFVNGKLARQDETLAPQGYGQMLTAQ</sequence>
<keyword evidence="3" id="KW-1185">Reference proteome</keyword>
<dbReference type="InterPro" id="IPR050378">
    <property type="entry name" value="Metallo-dep_Hydrolases_sf"/>
</dbReference>
<proteinExistence type="predicted"/>
<accession>A0A1G9PGE8</accession>
<protein>
    <submittedName>
        <fullName evidence="2">Dihydroorotase/N-acyl-D-amino-acid deacylase</fullName>
    </submittedName>
</protein>
<dbReference type="InterPro" id="IPR032466">
    <property type="entry name" value="Metal_Hydrolase"/>
</dbReference>
<dbReference type="PANTHER" id="PTHR11647:SF1">
    <property type="entry name" value="COLLAPSIN RESPONSE MEDIATOR PROTEIN"/>
    <property type="match status" value="1"/>
</dbReference>
<reference evidence="2 3" key="1">
    <citation type="submission" date="2016-10" db="EMBL/GenBank/DDBJ databases">
        <authorList>
            <person name="de Groot N.N."/>
        </authorList>
    </citation>
    <scope>NUCLEOTIDE SEQUENCE [LARGE SCALE GENOMIC DNA]</scope>
    <source>
        <strain evidence="2 3">DSM 25186</strain>
    </source>
</reference>
<dbReference type="Gene3D" id="2.30.40.10">
    <property type="entry name" value="Urease, subunit C, domain 1"/>
    <property type="match status" value="1"/>
</dbReference>
<dbReference type="OrthoDB" id="9775607at2"/>
<dbReference type="Gene3D" id="3.20.20.140">
    <property type="entry name" value="Metal-dependent hydrolases"/>
    <property type="match status" value="1"/>
</dbReference>
<gene>
    <name evidence="2" type="ORF">SAMN05421823_109188</name>
</gene>
<dbReference type="InterPro" id="IPR013108">
    <property type="entry name" value="Amidohydro_3"/>
</dbReference>
<dbReference type="SUPFAM" id="SSF51338">
    <property type="entry name" value="Composite domain of metallo-dependent hydrolases"/>
    <property type="match status" value="1"/>
</dbReference>
<organism evidence="2 3">
    <name type="scientific">Catalinimonas alkaloidigena</name>
    <dbReference type="NCBI Taxonomy" id="1075417"/>
    <lineage>
        <taxon>Bacteria</taxon>
        <taxon>Pseudomonadati</taxon>
        <taxon>Bacteroidota</taxon>
        <taxon>Cytophagia</taxon>
        <taxon>Cytophagales</taxon>
        <taxon>Catalimonadaceae</taxon>
        <taxon>Catalinimonas</taxon>
    </lineage>
</organism>
<dbReference type="EMBL" id="FNFO01000009">
    <property type="protein sequence ID" value="SDL97886.1"/>
    <property type="molecule type" value="Genomic_DNA"/>
</dbReference>
<feature type="domain" description="Amidohydrolase 3" evidence="1">
    <location>
        <begin position="394"/>
        <end position="501"/>
    </location>
</feature>
<evidence type="ECO:0000259" key="1">
    <source>
        <dbReference type="Pfam" id="PF07969"/>
    </source>
</evidence>
<evidence type="ECO:0000313" key="3">
    <source>
        <dbReference type="Proteomes" id="UP000198510"/>
    </source>
</evidence>
<dbReference type="Gene3D" id="3.30.1490.130">
    <property type="entry name" value="D-aminoacylase. Domain 3"/>
    <property type="match status" value="1"/>
</dbReference>